<organism evidence="1">
    <name type="scientific">uncultured virus</name>
    <dbReference type="NCBI Taxonomy" id="340016"/>
    <lineage>
        <taxon>Viruses</taxon>
        <taxon>environmental samples</taxon>
    </lineage>
</organism>
<accession>A0A218MN21</accession>
<evidence type="ECO:0000313" key="1">
    <source>
        <dbReference type="EMBL" id="ASF00675.1"/>
    </source>
</evidence>
<reference evidence="1" key="2">
    <citation type="journal article" date="2017" name="Nat. Commun.">
        <title>Single-virus genomics reveals hidden cosmopolitan and abundant viruses.</title>
        <authorList>
            <person name="Martinez-Hernandez F."/>
            <person name="Fornas O."/>
            <person name="Lluesma Gomez M."/>
            <person name="Bolduc B."/>
            <person name="de la Cruz Pena M.J."/>
            <person name="Martinez J.M."/>
            <person name="Anton J."/>
            <person name="Gasol J.M."/>
            <person name="Rosselli R."/>
            <person name="Rodriguez-Valera F."/>
            <person name="Sullivan M.B."/>
            <person name="Acinas S.G."/>
            <person name="Martinez-Garcia M."/>
        </authorList>
    </citation>
    <scope>NUCLEOTIDE SEQUENCE</scope>
</reference>
<name>A0A218MN21_9VIRU</name>
<dbReference type="EMBL" id="KY052849">
    <property type="protein sequence ID" value="ASF00675.1"/>
    <property type="molecule type" value="Genomic_DNA"/>
</dbReference>
<sequence length="82" mass="9130">MAKVKKITKEELASINTVNEKINGEIFNLGMLEAKKIEHNVSLQTARQELGVLQNTLEEKYGKVTIDLKDGKISETKTDEAA</sequence>
<proteinExistence type="predicted"/>
<protein>
    <submittedName>
        <fullName evidence="1">Uncharacterized protein</fullName>
    </submittedName>
</protein>
<reference evidence="1" key="1">
    <citation type="submission" date="2016-10" db="EMBL/GenBank/DDBJ databases">
        <authorList>
            <person name="Varghese N."/>
        </authorList>
    </citation>
    <scope>NUCLEOTIDE SEQUENCE</scope>
</reference>